<evidence type="ECO:0000313" key="3">
    <source>
        <dbReference type="Proteomes" id="UP001431131"/>
    </source>
</evidence>
<comment type="caution">
    <text evidence="2">The sequence shown here is derived from an EMBL/GenBank/DDBJ whole genome shotgun (WGS) entry which is preliminary data.</text>
</comment>
<dbReference type="GO" id="GO:0005524">
    <property type="term" value="F:ATP binding"/>
    <property type="evidence" value="ECO:0007669"/>
    <property type="project" value="UniProtKB-KW"/>
</dbReference>
<accession>A0AAW5E2Q5</accession>
<dbReference type="RefSeq" id="WP_240253981.1">
    <property type="nucleotide sequence ID" value="NZ_JAKTTI010000007.1"/>
</dbReference>
<gene>
    <name evidence="2" type="ORF">MJG50_06915</name>
</gene>
<name>A0AAW5E2Q5_9BACI</name>
<reference evidence="2" key="1">
    <citation type="submission" date="2022-02" db="EMBL/GenBank/DDBJ databases">
        <title>Fredinandcohnia quinoae sp. nov. isolated from Chenopodium quinoa seeds.</title>
        <authorList>
            <person name="Saati-Santamaria Z."/>
            <person name="Flores-Felix J.D."/>
            <person name="Igual J.M."/>
            <person name="Velazquez E."/>
            <person name="Garcia-Fraile P."/>
            <person name="Martinez-Molina E."/>
        </authorList>
    </citation>
    <scope>NUCLEOTIDE SEQUENCE</scope>
    <source>
        <strain evidence="2">SECRCQ15</strain>
    </source>
</reference>
<dbReference type="Pfam" id="PF13581">
    <property type="entry name" value="HATPase_c_2"/>
    <property type="match status" value="1"/>
</dbReference>
<feature type="domain" description="Histidine kinase/HSP90-like ATPase" evidence="1">
    <location>
        <begin position="187"/>
        <end position="302"/>
    </location>
</feature>
<dbReference type="EMBL" id="JAKTTI010000007">
    <property type="protein sequence ID" value="MCH1625054.1"/>
    <property type="molecule type" value="Genomic_DNA"/>
</dbReference>
<dbReference type="Gene3D" id="3.30.565.10">
    <property type="entry name" value="Histidine kinase-like ATPase, C-terminal domain"/>
    <property type="match status" value="1"/>
</dbReference>
<keyword evidence="2" id="KW-0067">ATP-binding</keyword>
<evidence type="ECO:0000313" key="2">
    <source>
        <dbReference type="EMBL" id="MCH1625054.1"/>
    </source>
</evidence>
<protein>
    <submittedName>
        <fullName evidence="2">ATP-binding protein</fullName>
    </submittedName>
</protein>
<proteinExistence type="predicted"/>
<dbReference type="CDD" id="cd16936">
    <property type="entry name" value="HATPase_RsbW-like"/>
    <property type="match status" value="1"/>
</dbReference>
<keyword evidence="3" id="KW-1185">Reference proteome</keyword>
<evidence type="ECO:0000259" key="1">
    <source>
        <dbReference type="Pfam" id="PF13581"/>
    </source>
</evidence>
<organism evidence="2 3">
    <name type="scientific">Fredinandcohnia quinoae</name>
    <dbReference type="NCBI Taxonomy" id="2918902"/>
    <lineage>
        <taxon>Bacteria</taxon>
        <taxon>Bacillati</taxon>
        <taxon>Bacillota</taxon>
        <taxon>Bacilli</taxon>
        <taxon>Bacillales</taxon>
        <taxon>Bacillaceae</taxon>
        <taxon>Fredinandcohnia</taxon>
    </lineage>
</organism>
<dbReference type="AlphaFoldDB" id="A0AAW5E2Q5"/>
<dbReference type="SUPFAM" id="SSF55874">
    <property type="entry name" value="ATPase domain of HSP90 chaperone/DNA topoisomerase II/histidine kinase"/>
    <property type="match status" value="1"/>
</dbReference>
<dbReference type="InterPro" id="IPR036890">
    <property type="entry name" value="HATPase_C_sf"/>
</dbReference>
<dbReference type="Proteomes" id="UP001431131">
    <property type="component" value="Unassembled WGS sequence"/>
</dbReference>
<sequence length="317" mass="36268">MRRLFDHVRKYVVKDKSEPIAMTLPVGLAYTELEFMTKRGFLAQKLSKYLGVDSSEGNRLFYLSLSKQSFLNSCDEAVRLLQLSEQMLIWDAEKEDISVRIKQLDVKSSIQNAMLKAFAIYKNELFQSPIETVVLGPTTRNDEKWEVYRDVVFAATQGRLLLISEDEVNRYKEGNILCERTIKDRSDIPTCRNIVKSCLENREISNSQIMSWLLALSEAITNTIKHAEEGKMTLIEDLEKNEIRFVIDDNGPGFQLDELPRATLLAGYSTKKSMGQGFTLMMKMAKQLLLYSSPKGSILILVFDMVKEKERNHTPTG</sequence>
<dbReference type="InterPro" id="IPR003594">
    <property type="entry name" value="HATPase_dom"/>
</dbReference>
<keyword evidence="2" id="KW-0547">Nucleotide-binding</keyword>